<organism evidence="6 7">
    <name type="scientific">Capsicum annuum</name>
    <name type="common">Capsicum pepper</name>
    <dbReference type="NCBI Taxonomy" id="4072"/>
    <lineage>
        <taxon>Eukaryota</taxon>
        <taxon>Viridiplantae</taxon>
        <taxon>Streptophyta</taxon>
        <taxon>Embryophyta</taxon>
        <taxon>Tracheophyta</taxon>
        <taxon>Spermatophyta</taxon>
        <taxon>Magnoliopsida</taxon>
        <taxon>eudicotyledons</taxon>
        <taxon>Gunneridae</taxon>
        <taxon>Pentapetalae</taxon>
        <taxon>asterids</taxon>
        <taxon>lamiids</taxon>
        <taxon>Solanales</taxon>
        <taxon>Solanaceae</taxon>
        <taxon>Solanoideae</taxon>
        <taxon>Capsiceae</taxon>
        <taxon>Capsicum</taxon>
    </lineage>
</organism>
<evidence type="ECO:0000256" key="1">
    <source>
        <dbReference type="ARBA" id="ARBA00001964"/>
    </source>
</evidence>
<dbReference type="PANTHER" id="PTHR11624">
    <property type="entry name" value="DEHYDROGENASE RELATED"/>
    <property type="match status" value="1"/>
</dbReference>
<accession>A0A2G2ZJD1</accession>
<gene>
    <name evidence="6" type="ORF">T459_15050</name>
</gene>
<dbReference type="InterPro" id="IPR027110">
    <property type="entry name" value="PDHB_mito-type"/>
</dbReference>
<dbReference type="PANTHER" id="PTHR11624:SF112">
    <property type="entry name" value="PYRUVATE DEHYDROGENASE E1 COMPONENT SUBUNIT BETA-1, MITOCHONDRIAL"/>
    <property type="match status" value="1"/>
</dbReference>
<keyword evidence="3 4" id="KW-0786">Thiamine pyrophosphate</keyword>
<dbReference type="InterPro" id="IPR029061">
    <property type="entry name" value="THDP-binding"/>
</dbReference>
<evidence type="ECO:0000259" key="5">
    <source>
        <dbReference type="Pfam" id="PF02779"/>
    </source>
</evidence>
<evidence type="ECO:0000256" key="4">
    <source>
        <dbReference type="RuleBase" id="RU364074"/>
    </source>
</evidence>
<dbReference type="EC" id="1.2.4.1" evidence="4"/>
<dbReference type="Pfam" id="PF02779">
    <property type="entry name" value="Transket_pyr"/>
    <property type="match status" value="1"/>
</dbReference>
<proteinExistence type="predicted"/>
<comment type="cofactor">
    <cofactor evidence="1 4">
        <name>thiamine diphosphate</name>
        <dbReference type="ChEBI" id="CHEBI:58937"/>
    </cofactor>
</comment>
<evidence type="ECO:0000256" key="3">
    <source>
        <dbReference type="ARBA" id="ARBA00023052"/>
    </source>
</evidence>
<dbReference type="SUPFAM" id="SSF52518">
    <property type="entry name" value="Thiamin diphosphate-binding fold (THDP-binding)"/>
    <property type="match status" value="1"/>
</dbReference>
<protein>
    <recommendedName>
        <fullName evidence="4">Pyruvate dehydrogenase E1 component subunit beta</fullName>
        <ecNumber evidence="4">1.2.4.1</ecNumber>
    </recommendedName>
</protein>
<keyword evidence="4" id="KW-0670">Pyruvate</keyword>
<keyword evidence="2 4" id="KW-0560">Oxidoreductase</keyword>
<reference evidence="6 7" key="2">
    <citation type="journal article" date="2017" name="Genome Biol.">
        <title>New reference genome sequences of hot pepper reveal the massive evolution of plant disease-resistance genes by retroduplication.</title>
        <authorList>
            <person name="Kim S."/>
            <person name="Park J."/>
            <person name="Yeom S.I."/>
            <person name="Kim Y.M."/>
            <person name="Seo E."/>
            <person name="Kim K.T."/>
            <person name="Kim M.S."/>
            <person name="Lee J.M."/>
            <person name="Cheong K."/>
            <person name="Shin H.S."/>
            <person name="Kim S.B."/>
            <person name="Han K."/>
            <person name="Lee J."/>
            <person name="Park M."/>
            <person name="Lee H.A."/>
            <person name="Lee H.Y."/>
            <person name="Lee Y."/>
            <person name="Oh S."/>
            <person name="Lee J.H."/>
            <person name="Choi E."/>
            <person name="Choi E."/>
            <person name="Lee S.E."/>
            <person name="Jeon J."/>
            <person name="Kim H."/>
            <person name="Choi G."/>
            <person name="Song H."/>
            <person name="Lee J."/>
            <person name="Lee S.C."/>
            <person name="Kwon J.K."/>
            <person name="Lee H.Y."/>
            <person name="Koo N."/>
            <person name="Hong Y."/>
            <person name="Kim R.W."/>
            <person name="Kang W.H."/>
            <person name="Huh J.H."/>
            <person name="Kang B.C."/>
            <person name="Yang T.J."/>
            <person name="Lee Y.H."/>
            <person name="Bennetzen J.L."/>
            <person name="Choi D."/>
        </authorList>
    </citation>
    <scope>NUCLEOTIDE SEQUENCE [LARGE SCALE GENOMIC DNA]</scope>
    <source>
        <strain evidence="7">cv. CM334</strain>
    </source>
</reference>
<reference evidence="6 7" key="1">
    <citation type="journal article" date="2014" name="Nat. Genet.">
        <title>Genome sequence of the hot pepper provides insights into the evolution of pungency in Capsicum species.</title>
        <authorList>
            <person name="Kim S."/>
            <person name="Park M."/>
            <person name="Yeom S.I."/>
            <person name="Kim Y.M."/>
            <person name="Lee J.M."/>
            <person name="Lee H.A."/>
            <person name="Seo E."/>
            <person name="Choi J."/>
            <person name="Cheong K."/>
            <person name="Kim K.T."/>
            <person name="Jung K."/>
            <person name="Lee G.W."/>
            <person name="Oh S.K."/>
            <person name="Bae C."/>
            <person name="Kim S.B."/>
            <person name="Lee H.Y."/>
            <person name="Kim S.Y."/>
            <person name="Kim M.S."/>
            <person name="Kang B.C."/>
            <person name="Jo Y.D."/>
            <person name="Yang H.B."/>
            <person name="Jeong H.J."/>
            <person name="Kang W.H."/>
            <person name="Kwon J.K."/>
            <person name="Shin C."/>
            <person name="Lim J.Y."/>
            <person name="Park J.H."/>
            <person name="Huh J.H."/>
            <person name="Kim J.S."/>
            <person name="Kim B.D."/>
            <person name="Cohen O."/>
            <person name="Paran I."/>
            <person name="Suh M.C."/>
            <person name="Lee S.B."/>
            <person name="Kim Y.K."/>
            <person name="Shin Y."/>
            <person name="Noh S.J."/>
            <person name="Park J."/>
            <person name="Seo Y.S."/>
            <person name="Kwon S.Y."/>
            <person name="Kim H.A."/>
            <person name="Park J.M."/>
            <person name="Kim H.J."/>
            <person name="Choi S.B."/>
            <person name="Bosland P.W."/>
            <person name="Reeves G."/>
            <person name="Jo S.H."/>
            <person name="Lee B.W."/>
            <person name="Cho H.T."/>
            <person name="Choi H.S."/>
            <person name="Lee M.S."/>
            <person name="Yu Y."/>
            <person name="Do Choi Y."/>
            <person name="Park B.S."/>
            <person name="van Deynze A."/>
            <person name="Ashrafi H."/>
            <person name="Hill T."/>
            <person name="Kim W.T."/>
            <person name="Pai H.S."/>
            <person name="Ahn H.K."/>
            <person name="Yeam I."/>
            <person name="Giovannoni J.J."/>
            <person name="Rose J.K."/>
            <person name="Sorensen I."/>
            <person name="Lee S.J."/>
            <person name="Kim R.W."/>
            <person name="Choi I.Y."/>
            <person name="Choi B.S."/>
            <person name="Lim J.S."/>
            <person name="Lee Y.H."/>
            <person name="Choi D."/>
        </authorList>
    </citation>
    <scope>NUCLEOTIDE SEQUENCE [LARGE SCALE GENOMIC DNA]</scope>
    <source>
        <strain evidence="7">cv. CM334</strain>
    </source>
</reference>
<dbReference type="GO" id="GO:0004739">
    <property type="term" value="F:pyruvate dehydrogenase (acetyl-transferring) activity"/>
    <property type="evidence" value="ECO:0007669"/>
    <property type="project" value="UniProtKB-UniRule"/>
</dbReference>
<evidence type="ECO:0000313" key="7">
    <source>
        <dbReference type="Proteomes" id="UP000222542"/>
    </source>
</evidence>
<dbReference type="EMBL" id="AYRZ02000005">
    <property type="protein sequence ID" value="PHT82035.1"/>
    <property type="molecule type" value="Genomic_DNA"/>
</dbReference>
<feature type="domain" description="Transketolase-like pyrimidine-binding" evidence="5">
    <location>
        <begin position="30"/>
        <end position="99"/>
    </location>
</feature>
<dbReference type="Gene3D" id="3.40.50.970">
    <property type="match status" value="1"/>
</dbReference>
<dbReference type="AlphaFoldDB" id="A0A2G2ZJD1"/>
<comment type="function">
    <text evidence="4">The pyruvate dehydrogenase complex catalyzes the overall conversion of pyruvate to acetyl-CoA and CO2.</text>
</comment>
<comment type="catalytic activity">
    <reaction evidence="4">
        <text>N(6)-[(R)-lipoyl]-L-lysyl-[protein] + pyruvate + H(+) = N(6)-[(R)-S(8)-acetyldihydrolipoyl]-L-lysyl-[protein] + CO2</text>
        <dbReference type="Rhea" id="RHEA:19189"/>
        <dbReference type="Rhea" id="RHEA-COMP:10474"/>
        <dbReference type="Rhea" id="RHEA-COMP:10478"/>
        <dbReference type="ChEBI" id="CHEBI:15361"/>
        <dbReference type="ChEBI" id="CHEBI:15378"/>
        <dbReference type="ChEBI" id="CHEBI:16526"/>
        <dbReference type="ChEBI" id="CHEBI:83099"/>
        <dbReference type="ChEBI" id="CHEBI:83111"/>
        <dbReference type="EC" id="1.2.4.1"/>
    </reaction>
</comment>
<dbReference type="InterPro" id="IPR005475">
    <property type="entry name" value="Transketolase-like_Pyr-bd"/>
</dbReference>
<dbReference type="GO" id="GO:0006086">
    <property type="term" value="P:pyruvate decarboxylation to acetyl-CoA"/>
    <property type="evidence" value="ECO:0007669"/>
    <property type="project" value="InterPro"/>
</dbReference>
<sequence length="219" mass="24442">MNFVSLKYVQILNLLLPFCDLYWKTKFQDGFYGIGVGVAYHSLKPIIEFMTFNFSIQAIDHIINSAAKSNYISVGQISVPIVFRGPYGAAAGVGAQHSQLVSQKQALLLELSNCKSVQESIGKVQGCILLLVTMSSCDQNKAAKDARDILENISFSDDNVILMANANYFKYLLQHLSSDDNRFKMRKFVSGIPNSMVKECRTAMLISEMDLPRLMVHAQ</sequence>
<dbReference type="Proteomes" id="UP000222542">
    <property type="component" value="Unassembled WGS sequence"/>
</dbReference>
<evidence type="ECO:0000256" key="2">
    <source>
        <dbReference type="ARBA" id="ARBA00023002"/>
    </source>
</evidence>
<evidence type="ECO:0000313" key="6">
    <source>
        <dbReference type="EMBL" id="PHT82035.1"/>
    </source>
</evidence>
<dbReference type="Gramene" id="PHT82035">
    <property type="protein sequence ID" value="PHT82035"/>
    <property type="gene ID" value="T459_15050"/>
</dbReference>
<name>A0A2G2ZJD1_CAPAN</name>
<keyword evidence="7" id="KW-1185">Reference proteome</keyword>
<dbReference type="STRING" id="4072.A0A2G2ZJD1"/>
<comment type="caution">
    <text evidence="6">The sequence shown here is derived from an EMBL/GenBank/DDBJ whole genome shotgun (WGS) entry which is preliminary data.</text>
</comment>